<proteinExistence type="predicted"/>
<dbReference type="Proteomes" id="UP000481858">
    <property type="component" value="Unassembled WGS sequence"/>
</dbReference>
<dbReference type="OrthoDB" id="5421765at2759"/>
<evidence type="ECO:0000313" key="2">
    <source>
        <dbReference type="EMBL" id="KAF2966634.1"/>
    </source>
</evidence>
<evidence type="ECO:0000256" key="1">
    <source>
        <dbReference type="SAM" id="Phobius"/>
    </source>
</evidence>
<sequence length="402" mass="44722">MAQAAGLSYSTARTTWVSSTSPYLIELSFIIELDYFAKLNYSIKFNYFIDPNCAIESSYIIELRYYGSGYTDAFYLNEYSGNLPNAYWRCLSVDPSANIPYCATALVGGLLGVVAGLFLAKRRKKHEPLPEYVACLDREKAPSPTNTLELDQFLLEPKPEATIASELLSLGHIIQRHAEKHYHLHPVQLESNQLRQPLSDLGIERGSAPAIARIASLALEPRTRLSAIRYVIAKAAFESTVIGGSTCVSLLPPVVSGMSPIVPFIGGDEVTELAITRWRQLSAFLLHPNRSQRAPLEPSEDISTQQAQQLTVALIRFLQPFISSDREERYEQENHLREVIAECATFGYVIFSQPSEYRFRFESNGGLNTIVVCPGLDKVISEGGRRYMPPLPQVAAPVVESI</sequence>
<evidence type="ECO:0000313" key="3">
    <source>
        <dbReference type="Proteomes" id="UP000481858"/>
    </source>
</evidence>
<organism evidence="2 3">
    <name type="scientific">Xylaria multiplex</name>
    <dbReference type="NCBI Taxonomy" id="323545"/>
    <lineage>
        <taxon>Eukaryota</taxon>
        <taxon>Fungi</taxon>
        <taxon>Dikarya</taxon>
        <taxon>Ascomycota</taxon>
        <taxon>Pezizomycotina</taxon>
        <taxon>Sordariomycetes</taxon>
        <taxon>Xylariomycetidae</taxon>
        <taxon>Xylariales</taxon>
        <taxon>Xylariaceae</taxon>
        <taxon>Xylaria</taxon>
    </lineage>
</organism>
<keyword evidence="3" id="KW-1185">Reference proteome</keyword>
<feature type="transmembrane region" description="Helical" evidence="1">
    <location>
        <begin position="98"/>
        <end position="120"/>
    </location>
</feature>
<name>A0A7C8MVM4_9PEZI</name>
<dbReference type="AlphaFoldDB" id="A0A7C8MVM4"/>
<accession>A0A7C8MVM4</accession>
<protein>
    <submittedName>
        <fullName evidence="2">Uncharacterized protein</fullName>
    </submittedName>
</protein>
<dbReference type="InParanoid" id="A0A7C8MVM4"/>
<dbReference type="EMBL" id="WUBL01000084">
    <property type="protein sequence ID" value="KAF2966634.1"/>
    <property type="molecule type" value="Genomic_DNA"/>
</dbReference>
<comment type="caution">
    <text evidence="2">The sequence shown here is derived from an EMBL/GenBank/DDBJ whole genome shotgun (WGS) entry which is preliminary data.</text>
</comment>
<keyword evidence="1" id="KW-1133">Transmembrane helix</keyword>
<gene>
    <name evidence="2" type="ORF">GQX73_g6910</name>
</gene>
<reference evidence="2 3" key="1">
    <citation type="submission" date="2019-12" db="EMBL/GenBank/DDBJ databases">
        <title>Draft genome sequence of the ascomycete Xylaria multiplex DSM 110363.</title>
        <authorList>
            <person name="Buettner E."/>
            <person name="Kellner H."/>
        </authorList>
    </citation>
    <scope>NUCLEOTIDE SEQUENCE [LARGE SCALE GENOMIC DNA]</scope>
    <source>
        <strain evidence="2 3">DSM 110363</strain>
    </source>
</reference>
<keyword evidence="1" id="KW-0812">Transmembrane</keyword>
<keyword evidence="1" id="KW-0472">Membrane</keyword>